<name>A0A0K9GTQ3_9BACI</name>
<keyword evidence="3" id="KW-1185">Reference proteome</keyword>
<evidence type="ECO:0000313" key="3">
    <source>
        <dbReference type="Proteomes" id="UP000037146"/>
    </source>
</evidence>
<protein>
    <submittedName>
        <fullName evidence="2">Uncharacterized protein</fullName>
    </submittedName>
</protein>
<keyword evidence="1" id="KW-0472">Membrane</keyword>
<gene>
    <name evidence="2" type="ORF">AC625_11220</name>
</gene>
<reference evidence="3" key="1">
    <citation type="submission" date="2015-07" db="EMBL/GenBank/DDBJ databases">
        <title>Genome sequencing project for genomic taxonomy and phylogenomics of Bacillus-like bacteria.</title>
        <authorList>
            <person name="Liu B."/>
            <person name="Wang J."/>
            <person name="Zhu Y."/>
            <person name="Liu G."/>
            <person name="Chen Q."/>
            <person name="Chen Z."/>
            <person name="Lan J."/>
            <person name="Che J."/>
            <person name="Ge C."/>
            <person name="Shi H."/>
            <person name="Pan Z."/>
            <person name="Liu X."/>
        </authorList>
    </citation>
    <scope>NUCLEOTIDE SEQUENCE [LARGE SCALE GENOMIC DNA]</scope>
    <source>
        <strain evidence="3">FJAT-27997</strain>
    </source>
</reference>
<dbReference type="AlphaFoldDB" id="A0A0K9GTQ3"/>
<feature type="transmembrane region" description="Helical" evidence="1">
    <location>
        <begin position="35"/>
        <end position="57"/>
    </location>
</feature>
<dbReference type="PATRIC" id="fig|1679170.3.peg.2526"/>
<feature type="transmembrane region" description="Helical" evidence="1">
    <location>
        <begin position="6"/>
        <end position="23"/>
    </location>
</feature>
<dbReference type="EMBL" id="LFZW01000001">
    <property type="protein sequence ID" value="KMY50011.1"/>
    <property type="molecule type" value="Genomic_DNA"/>
</dbReference>
<keyword evidence="1" id="KW-1133">Transmembrane helix</keyword>
<evidence type="ECO:0000313" key="2">
    <source>
        <dbReference type="EMBL" id="KMY50011.1"/>
    </source>
</evidence>
<proteinExistence type="predicted"/>
<organism evidence="2 3">
    <name type="scientific">Peribacillus loiseleuriae</name>
    <dbReference type="NCBI Taxonomy" id="1679170"/>
    <lineage>
        <taxon>Bacteria</taxon>
        <taxon>Bacillati</taxon>
        <taxon>Bacillota</taxon>
        <taxon>Bacilli</taxon>
        <taxon>Bacillales</taxon>
        <taxon>Bacillaceae</taxon>
        <taxon>Peribacillus</taxon>
    </lineage>
</organism>
<accession>A0A0K9GTQ3</accession>
<comment type="caution">
    <text evidence="2">The sequence shown here is derived from an EMBL/GenBank/DDBJ whole genome shotgun (WGS) entry which is preliminary data.</text>
</comment>
<keyword evidence="1" id="KW-0812">Transmembrane</keyword>
<evidence type="ECO:0000256" key="1">
    <source>
        <dbReference type="SAM" id="Phobius"/>
    </source>
</evidence>
<dbReference type="Proteomes" id="UP000037146">
    <property type="component" value="Unassembled WGS sequence"/>
</dbReference>
<sequence length="66" mass="7350">MVDKPFLGGIPLISLALVNNYISKLEKKAEVDIKLQRTGMICFFATGIIGLVLILSFPDFFQTGRF</sequence>